<evidence type="ECO:0000256" key="7">
    <source>
        <dbReference type="RuleBase" id="RU000477"/>
    </source>
</evidence>
<dbReference type="PRINTS" id="PR00783">
    <property type="entry name" value="MINTRINSICP"/>
</dbReference>
<sequence length="234" mass="24455">MSIYMAEFLGTMMLIWLGDGVVASVALNKSKGKDGGWIVVTAAWGLAVAIPAYIFGGISGAHMNPAVTIGNAIAGNFPWANVAGYIIAQMLGGFAGAVLVWLTYLPHWKATEDKATKLGVFCTAPAIRDTKANFITEFLATAFLVFGLMGFGQAKMVDGFGPLTAGAFIFVLGLSLGGPTGYAINPARDLAPRIAHAILPIDGKGDSDWKYAWIPVLGPILGGIAGALLFMLVF</sequence>
<dbReference type="OrthoDB" id="9807293at2"/>
<protein>
    <submittedName>
        <fullName evidence="9">Glycerol transporter</fullName>
    </submittedName>
</protein>
<dbReference type="Proteomes" id="UP000032250">
    <property type="component" value="Unassembled WGS sequence"/>
</dbReference>
<dbReference type="PANTHER" id="PTHR43829:SF9">
    <property type="entry name" value="AQUAPORIN-9"/>
    <property type="match status" value="1"/>
</dbReference>
<feature type="transmembrane region" description="Helical" evidence="8">
    <location>
        <begin position="82"/>
        <end position="104"/>
    </location>
</feature>
<comment type="subcellular location">
    <subcellularLocation>
        <location evidence="1">Membrane</location>
        <topology evidence="1">Multi-pass membrane protein</topology>
    </subcellularLocation>
</comment>
<feature type="transmembrane region" description="Helical" evidence="8">
    <location>
        <begin position="134"/>
        <end position="154"/>
    </location>
</feature>
<dbReference type="Gene3D" id="1.20.1080.10">
    <property type="entry name" value="Glycerol uptake facilitator protein"/>
    <property type="match status" value="1"/>
</dbReference>
<dbReference type="NCBIfam" id="TIGR00861">
    <property type="entry name" value="MIP"/>
    <property type="match status" value="1"/>
</dbReference>
<evidence type="ECO:0000313" key="10">
    <source>
        <dbReference type="Proteomes" id="UP000032250"/>
    </source>
</evidence>
<dbReference type="GO" id="GO:0015254">
    <property type="term" value="F:glycerol channel activity"/>
    <property type="evidence" value="ECO:0007669"/>
    <property type="project" value="TreeGrafter"/>
</dbReference>
<dbReference type="SUPFAM" id="SSF81338">
    <property type="entry name" value="Aquaporin-like"/>
    <property type="match status" value="1"/>
</dbReference>
<evidence type="ECO:0000256" key="8">
    <source>
        <dbReference type="SAM" id="Phobius"/>
    </source>
</evidence>
<feature type="transmembrane region" description="Helical" evidence="8">
    <location>
        <begin position="6"/>
        <end position="27"/>
    </location>
</feature>
<organism evidence="9 10">
    <name type="scientific">Clostridium botulinum B2 450</name>
    <dbReference type="NCBI Taxonomy" id="1379739"/>
    <lineage>
        <taxon>Bacteria</taxon>
        <taxon>Bacillati</taxon>
        <taxon>Bacillota</taxon>
        <taxon>Clostridia</taxon>
        <taxon>Eubacteriales</taxon>
        <taxon>Clostridiaceae</taxon>
        <taxon>Clostridium</taxon>
    </lineage>
</organism>
<evidence type="ECO:0000313" key="9">
    <source>
        <dbReference type="EMBL" id="KIS24581.1"/>
    </source>
</evidence>
<feature type="transmembrane region" description="Helical" evidence="8">
    <location>
        <begin position="211"/>
        <end position="233"/>
    </location>
</feature>
<dbReference type="HOGENOM" id="CLU_020019_9_2_9"/>
<name>A0A0D1C0Q9_CLOBO</name>
<evidence type="ECO:0000256" key="6">
    <source>
        <dbReference type="ARBA" id="ARBA00023136"/>
    </source>
</evidence>
<evidence type="ECO:0000256" key="1">
    <source>
        <dbReference type="ARBA" id="ARBA00004141"/>
    </source>
</evidence>
<reference evidence="9 10" key="1">
    <citation type="submission" date="2014-06" db="EMBL/GenBank/DDBJ databases">
        <title>Genome characterization of distinct group I Clostridium botulinum lineages.</title>
        <authorList>
            <person name="Giordani F."/>
            <person name="Anselmo A."/>
            <person name="Fillo S."/>
            <person name="Palozzi A.M."/>
            <person name="Fortunato A."/>
            <person name="Gentile B."/>
            <person name="Ciammaruconi A."/>
            <person name="Anniballi F."/>
            <person name="De Medici D."/>
            <person name="Lista F."/>
        </authorList>
    </citation>
    <scope>NUCLEOTIDE SEQUENCE [LARGE SCALE GENOMIC DNA]</scope>
    <source>
        <strain evidence="9 10">B2 450</strain>
    </source>
</reference>
<dbReference type="InterPro" id="IPR000425">
    <property type="entry name" value="MIP"/>
</dbReference>
<dbReference type="GO" id="GO:0005886">
    <property type="term" value="C:plasma membrane"/>
    <property type="evidence" value="ECO:0007669"/>
    <property type="project" value="TreeGrafter"/>
</dbReference>
<gene>
    <name evidence="9" type="ORF">N495_13705</name>
</gene>
<dbReference type="Pfam" id="PF00230">
    <property type="entry name" value="MIP"/>
    <property type="match status" value="1"/>
</dbReference>
<keyword evidence="3 7" id="KW-0813">Transport</keyword>
<feature type="transmembrane region" description="Helical" evidence="8">
    <location>
        <begin position="39"/>
        <end position="62"/>
    </location>
</feature>
<evidence type="ECO:0000256" key="3">
    <source>
        <dbReference type="ARBA" id="ARBA00022448"/>
    </source>
</evidence>
<dbReference type="EMBL" id="JXSU01000007">
    <property type="protein sequence ID" value="KIS24581.1"/>
    <property type="molecule type" value="Genomic_DNA"/>
</dbReference>
<dbReference type="AlphaFoldDB" id="A0A0D1C0Q9"/>
<dbReference type="PATRIC" id="fig|1379739.3.peg.3131"/>
<dbReference type="InterPro" id="IPR022357">
    <property type="entry name" value="MIP_CS"/>
</dbReference>
<comment type="caution">
    <text evidence="9">The sequence shown here is derived from an EMBL/GenBank/DDBJ whole genome shotgun (WGS) entry which is preliminary data.</text>
</comment>
<evidence type="ECO:0000256" key="2">
    <source>
        <dbReference type="ARBA" id="ARBA00006175"/>
    </source>
</evidence>
<dbReference type="InterPro" id="IPR023271">
    <property type="entry name" value="Aquaporin-like"/>
</dbReference>
<keyword evidence="6 8" id="KW-0472">Membrane</keyword>
<proteinExistence type="inferred from homology"/>
<evidence type="ECO:0000256" key="4">
    <source>
        <dbReference type="ARBA" id="ARBA00022692"/>
    </source>
</evidence>
<dbReference type="RefSeq" id="WP_042384507.1">
    <property type="nucleotide sequence ID" value="NZ_JXSU01000007.1"/>
</dbReference>
<keyword evidence="4 7" id="KW-0812">Transmembrane</keyword>
<feature type="transmembrane region" description="Helical" evidence="8">
    <location>
        <begin position="160"/>
        <end position="184"/>
    </location>
</feature>
<dbReference type="InterPro" id="IPR050363">
    <property type="entry name" value="MIP/Aquaporin"/>
</dbReference>
<accession>A0A0D1C0Q9</accession>
<keyword evidence="5 8" id="KW-1133">Transmembrane helix</keyword>
<evidence type="ECO:0000256" key="5">
    <source>
        <dbReference type="ARBA" id="ARBA00022989"/>
    </source>
</evidence>
<dbReference type="PROSITE" id="PS00221">
    <property type="entry name" value="MIP"/>
    <property type="match status" value="1"/>
</dbReference>
<comment type="similarity">
    <text evidence="2 7">Belongs to the MIP/aquaporin (TC 1.A.8) family.</text>
</comment>
<dbReference type="PANTHER" id="PTHR43829">
    <property type="entry name" value="AQUAPORIN OR AQUAGLYCEROPORIN RELATED"/>
    <property type="match status" value="1"/>
</dbReference>